<keyword evidence="6" id="KW-0603">Photosystem I</keyword>
<evidence type="ECO:0000256" key="8">
    <source>
        <dbReference type="ARBA" id="ARBA00023136"/>
    </source>
</evidence>
<comment type="similarity">
    <text evidence="2">Belongs to the PsaL family.</text>
</comment>
<dbReference type="InterPro" id="IPR003757">
    <property type="entry name" value="PSI_PsaL"/>
</dbReference>
<dbReference type="Proteomes" id="UP000035067">
    <property type="component" value="Unassembled WGS sequence"/>
</dbReference>
<protein>
    <recommendedName>
        <fullName evidence="3">Photosystem I reaction center subunit XI</fullName>
    </recommendedName>
    <alternativeName>
        <fullName evidence="9">PSI subunit V</fullName>
    </alternativeName>
    <alternativeName>
        <fullName evidence="10">PSI-L</fullName>
    </alternativeName>
</protein>
<dbReference type="PANTHER" id="PTHR34803">
    <property type="entry name" value="PHOTOSYSTEM I REACTION CENTER SUBUNIT XI, CHLOROPLASTIC"/>
    <property type="match status" value="1"/>
</dbReference>
<organism evidence="12 13">
    <name type="scientific">Candidatus Synechococcus spongiarum SP3</name>
    <dbReference type="NCBI Taxonomy" id="1604020"/>
    <lineage>
        <taxon>Bacteria</taxon>
        <taxon>Bacillati</taxon>
        <taxon>Cyanobacteriota</taxon>
        <taxon>Cyanophyceae</taxon>
        <taxon>Synechococcales</taxon>
        <taxon>Synechococcaceae</taxon>
        <taxon>Synechococcus</taxon>
    </lineage>
</organism>
<keyword evidence="7" id="KW-1133">Transmembrane helix</keyword>
<gene>
    <name evidence="12" type="ORF">TE42_10355</name>
</gene>
<dbReference type="PANTHER" id="PTHR34803:SF2">
    <property type="entry name" value="PHOTOSYSTEM I REACTION CENTER SUBUNIT XI, CHLOROPLASTIC"/>
    <property type="match status" value="1"/>
</dbReference>
<evidence type="ECO:0000256" key="3">
    <source>
        <dbReference type="ARBA" id="ARBA00019514"/>
    </source>
</evidence>
<comment type="caution">
    <text evidence="12">The sequence shown here is derived from an EMBL/GenBank/DDBJ whole genome shotgun (WGS) entry which is preliminary data.</text>
</comment>
<evidence type="ECO:0000256" key="5">
    <source>
        <dbReference type="ARBA" id="ARBA00022692"/>
    </source>
</evidence>
<keyword evidence="5" id="KW-0812">Transmembrane</keyword>
<evidence type="ECO:0000256" key="7">
    <source>
        <dbReference type="ARBA" id="ARBA00022989"/>
    </source>
</evidence>
<keyword evidence="8" id="KW-0472">Membrane</keyword>
<accession>A0A0G2IVE8</accession>
<evidence type="ECO:0000256" key="10">
    <source>
        <dbReference type="ARBA" id="ARBA00033437"/>
    </source>
</evidence>
<reference evidence="12 13" key="1">
    <citation type="submission" date="2015-01" db="EMBL/GenBank/DDBJ databases">
        <title>Lifestyle Evolution in Cyanobacterial Symbionts of Sponges.</title>
        <authorList>
            <person name="Burgsdorf I."/>
            <person name="Slaby B.M."/>
            <person name="Handley K.M."/>
            <person name="Haber M."/>
            <person name="Blom J."/>
            <person name="Marshall C.W."/>
            <person name="Gilbert J.A."/>
            <person name="Hentschel U."/>
            <person name="Steindler L."/>
        </authorList>
    </citation>
    <scope>NUCLEOTIDE SEQUENCE [LARGE SCALE GENOMIC DNA]</scope>
    <source>
        <strain evidence="12">SP3</strain>
    </source>
</reference>
<evidence type="ECO:0000259" key="11">
    <source>
        <dbReference type="Pfam" id="PF02605"/>
    </source>
</evidence>
<dbReference type="AlphaFoldDB" id="A0A0G2IVE8"/>
<dbReference type="InterPro" id="IPR022980">
    <property type="entry name" value="PSI_suXI"/>
</dbReference>
<feature type="domain" description="Photosystem I PsaL reaction centre subunit XI" evidence="11">
    <location>
        <begin position="5"/>
        <end position="145"/>
    </location>
</feature>
<proteinExistence type="inferred from homology"/>
<evidence type="ECO:0000256" key="6">
    <source>
        <dbReference type="ARBA" id="ARBA00022836"/>
    </source>
</evidence>
<evidence type="ECO:0000256" key="2">
    <source>
        <dbReference type="ARBA" id="ARBA00008820"/>
    </source>
</evidence>
<comment type="subcellular location">
    <subcellularLocation>
        <location evidence="1">Cellular thylakoid membrane</location>
        <topology evidence="1">Multi-pass membrane protein</topology>
    </subcellularLocation>
</comment>
<dbReference type="GO" id="GO:0009538">
    <property type="term" value="C:photosystem I reaction center"/>
    <property type="evidence" value="ECO:0007669"/>
    <property type="project" value="InterPro"/>
</dbReference>
<dbReference type="InterPro" id="IPR036592">
    <property type="entry name" value="PSI_PsaL_sf"/>
</dbReference>
<dbReference type="GO" id="GO:0031676">
    <property type="term" value="C:plasma membrane-derived thylakoid membrane"/>
    <property type="evidence" value="ECO:0007669"/>
    <property type="project" value="UniProtKB-SubCell"/>
</dbReference>
<dbReference type="Pfam" id="PF02605">
    <property type="entry name" value="PsaL"/>
    <property type="match status" value="1"/>
</dbReference>
<dbReference type="GO" id="GO:0015979">
    <property type="term" value="P:photosynthesis"/>
    <property type="evidence" value="ECO:0007669"/>
    <property type="project" value="UniProtKB-KW"/>
</dbReference>
<sequence length="163" mass="16804">MTVTPVADPTVGNLATPFNSNDFIKAFLNALPAYRQGLSPNRRGLEVGMAHGFFLYGPLTVTGGLRATEAAGTAGLLSTVTLVTLLSVALSLYGTAGSSPKVQPPSVTIPSPPTDLCTKAGWEEFASGWWLGGCGGAAFAWFLCGTDLVRPLVDMAAGVWSVG</sequence>
<name>A0A0G2IVE8_9SYNE</name>
<evidence type="ECO:0000256" key="1">
    <source>
        <dbReference type="ARBA" id="ARBA00004636"/>
    </source>
</evidence>
<evidence type="ECO:0000256" key="9">
    <source>
        <dbReference type="ARBA" id="ARBA00032768"/>
    </source>
</evidence>
<dbReference type="SUPFAM" id="SSF81568">
    <property type="entry name" value="Photosystem I reaction center subunit XI, PsaL"/>
    <property type="match status" value="1"/>
</dbReference>
<evidence type="ECO:0000313" key="12">
    <source>
        <dbReference type="EMBL" id="KKZ10304.1"/>
    </source>
</evidence>
<dbReference type="PATRIC" id="fig|1604020.3.peg.528"/>
<keyword evidence="4" id="KW-0602">Photosynthesis</keyword>
<dbReference type="EMBL" id="JXQG01000099">
    <property type="protein sequence ID" value="KKZ10304.1"/>
    <property type="molecule type" value="Genomic_DNA"/>
</dbReference>
<dbReference type="Gene3D" id="1.20.1240.10">
    <property type="entry name" value="Photosystem I PsaL, reaction centre subunit XI"/>
    <property type="match status" value="1"/>
</dbReference>
<evidence type="ECO:0000313" key="13">
    <source>
        <dbReference type="Proteomes" id="UP000035067"/>
    </source>
</evidence>
<evidence type="ECO:0000256" key="4">
    <source>
        <dbReference type="ARBA" id="ARBA00022531"/>
    </source>
</evidence>